<keyword evidence="4" id="KW-0472">Membrane</keyword>
<evidence type="ECO:0000259" key="8">
    <source>
        <dbReference type="Pfam" id="PF14322"/>
    </source>
</evidence>
<dbReference type="Gene3D" id="1.25.40.390">
    <property type="match status" value="1"/>
</dbReference>
<dbReference type="InterPro" id="IPR033985">
    <property type="entry name" value="SusD-like_N"/>
</dbReference>
<dbReference type="SUPFAM" id="SSF48452">
    <property type="entry name" value="TPR-like"/>
    <property type="match status" value="1"/>
</dbReference>
<sequence>MKLKNLLYISVGAALLTACSADYLDTLPQASTDTGTVFETTENARLAVNGLCLMMTQQYLGQQGFNGEGTIKTLYGNYTGNDFQKCNLTGWAPIINPTTYLERNSVLYCYYPWFYYYKLIGNANRIVVNIDHAAGTEAERLFIRAQALTVRAYAYLMLSQLYCHRWTDSRQGASRGLPLRLDTSDGDLPASTLAQVYTQIYTDLDAAVDAYTRSGLSRDRGDNYSPDLAVAYATYARAALTREDWATAAKYAALARKDYPLMSNADYVDGGFSTPNSEWIWSSYSAPDQTLYYFSFFAYQGSNSSASICRTYPCAISKELYDRIPATDVRRRMFLAPVEGDAYNTTNGRVTAGPLLERARRDYADKLYGTSLIYAYMQFKFLCTGQPGIGQLNHFRSSEMYLIEAEADCHLDGKDTEAQALLKALVKDSGRDPQYTCTKTGADLLAEVKLYRRIELWGEGFDWFDLKRWREPLVRHAHPQGSFHPQFAVSVQPEEANQWTWVYPAKEVDYNGALDSYIE</sequence>
<dbReference type="Proteomes" id="UP000717835">
    <property type="component" value="Unassembled WGS sequence"/>
</dbReference>
<feature type="domain" description="SusD-like N-terminal" evidence="8">
    <location>
        <begin position="108"/>
        <end position="213"/>
    </location>
</feature>
<dbReference type="GO" id="GO:0009279">
    <property type="term" value="C:cell outer membrane"/>
    <property type="evidence" value="ECO:0007669"/>
    <property type="project" value="UniProtKB-SubCell"/>
</dbReference>
<dbReference type="EMBL" id="DYVX01000091">
    <property type="protein sequence ID" value="HJF92940.1"/>
    <property type="molecule type" value="Genomic_DNA"/>
</dbReference>
<proteinExistence type="inferred from homology"/>
<feature type="chain" id="PRO_5036881183" evidence="6">
    <location>
        <begin position="24"/>
        <end position="519"/>
    </location>
</feature>
<protein>
    <submittedName>
        <fullName evidence="9">RagB/SusD family nutrient uptake outer membrane protein</fullName>
    </submittedName>
</protein>
<evidence type="ECO:0000256" key="6">
    <source>
        <dbReference type="SAM" id="SignalP"/>
    </source>
</evidence>
<evidence type="ECO:0000256" key="1">
    <source>
        <dbReference type="ARBA" id="ARBA00004442"/>
    </source>
</evidence>
<comment type="caution">
    <text evidence="9">The sequence shown here is derived from an EMBL/GenBank/DDBJ whole genome shotgun (WGS) entry which is preliminary data.</text>
</comment>
<evidence type="ECO:0000313" key="10">
    <source>
        <dbReference type="Proteomes" id="UP000717835"/>
    </source>
</evidence>
<evidence type="ECO:0000256" key="4">
    <source>
        <dbReference type="ARBA" id="ARBA00023136"/>
    </source>
</evidence>
<dbReference type="InterPro" id="IPR011990">
    <property type="entry name" value="TPR-like_helical_dom_sf"/>
</dbReference>
<dbReference type="Pfam" id="PF07980">
    <property type="entry name" value="SusD_RagB"/>
    <property type="match status" value="1"/>
</dbReference>
<name>A0A921HY61_9BACT</name>
<evidence type="ECO:0000256" key="5">
    <source>
        <dbReference type="ARBA" id="ARBA00023237"/>
    </source>
</evidence>
<feature type="signal peptide" evidence="6">
    <location>
        <begin position="1"/>
        <end position="23"/>
    </location>
</feature>
<evidence type="ECO:0000259" key="7">
    <source>
        <dbReference type="Pfam" id="PF07980"/>
    </source>
</evidence>
<dbReference type="PROSITE" id="PS51257">
    <property type="entry name" value="PROKAR_LIPOPROTEIN"/>
    <property type="match status" value="1"/>
</dbReference>
<dbReference type="AlphaFoldDB" id="A0A921HY61"/>
<evidence type="ECO:0000256" key="2">
    <source>
        <dbReference type="ARBA" id="ARBA00006275"/>
    </source>
</evidence>
<keyword evidence="5" id="KW-0998">Cell outer membrane</keyword>
<accession>A0A921HY61</accession>
<reference evidence="9" key="1">
    <citation type="journal article" date="2021" name="PeerJ">
        <title>Extensive microbial diversity within the chicken gut microbiome revealed by metagenomics and culture.</title>
        <authorList>
            <person name="Gilroy R."/>
            <person name="Ravi A."/>
            <person name="Getino M."/>
            <person name="Pursley I."/>
            <person name="Horton D.L."/>
            <person name="Alikhan N.F."/>
            <person name="Baker D."/>
            <person name="Gharbi K."/>
            <person name="Hall N."/>
            <person name="Watson M."/>
            <person name="Adriaenssens E.M."/>
            <person name="Foster-Nyarko E."/>
            <person name="Jarju S."/>
            <person name="Secka A."/>
            <person name="Antonio M."/>
            <person name="Oren A."/>
            <person name="Chaudhuri R.R."/>
            <person name="La Ragione R."/>
            <person name="Hildebrand F."/>
            <person name="Pallen M.J."/>
        </authorList>
    </citation>
    <scope>NUCLEOTIDE SEQUENCE</scope>
    <source>
        <strain evidence="9">CHK55-1828</strain>
    </source>
</reference>
<dbReference type="RefSeq" id="WP_276828869.1">
    <property type="nucleotide sequence ID" value="NZ_DYVX01000091.1"/>
</dbReference>
<dbReference type="Pfam" id="PF14322">
    <property type="entry name" value="SusD-like_3"/>
    <property type="match status" value="1"/>
</dbReference>
<evidence type="ECO:0000313" key="9">
    <source>
        <dbReference type="EMBL" id="HJF92940.1"/>
    </source>
</evidence>
<comment type="similarity">
    <text evidence="2">Belongs to the SusD family.</text>
</comment>
<evidence type="ECO:0000256" key="3">
    <source>
        <dbReference type="ARBA" id="ARBA00022729"/>
    </source>
</evidence>
<comment type="subcellular location">
    <subcellularLocation>
        <location evidence="1">Cell outer membrane</location>
    </subcellularLocation>
</comment>
<dbReference type="InterPro" id="IPR012944">
    <property type="entry name" value="SusD_RagB_dom"/>
</dbReference>
<feature type="domain" description="RagB/SusD" evidence="7">
    <location>
        <begin position="394"/>
        <end position="491"/>
    </location>
</feature>
<keyword evidence="3 6" id="KW-0732">Signal</keyword>
<gene>
    <name evidence="9" type="ORF">K8W02_11260</name>
</gene>
<organism evidence="9 10">
    <name type="scientific">Mediterranea massiliensis</name>
    <dbReference type="NCBI Taxonomy" id="1841865"/>
    <lineage>
        <taxon>Bacteria</taxon>
        <taxon>Pseudomonadati</taxon>
        <taxon>Bacteroidota</taxon>
        <taxon>Bacteroidia</taxon>
        <taxon>Bacteroidales</taxon>
        <taxon>Bacteroidaceae</taxon>
        <taxon>Mediterranea</taxon>
    </lineage>
</organism>
<reference evidence="9" key="2">
    <citation type="submission" date="2021-09" db="EMBL/GenBank/DDBJ databases">
        <authorList>
            <person name="Gilroy R."/>
        </authorList>
    </citation>
    <scope>NUCLEOTIDE SEQUENCE</scope>
    <source>
        <strain evidence="9">CHK55-1828</strain>
    </source>
</reference>